<sequence>MTVRNKLLLYKNVIRSMLLYASFAWSRLTCASNIKKLQTIQNKLLRLTTLHQSYPLLHKTTSTQTVHNYINNRLLKLLSSLHCHTNPLCREIANYDRTLTYRHKRITNILS</sequence>
<name>A0A224XXF2_9HEMI</name>
<keyword evidence="1" id="KW-0548">Nucleotidyltransferase</keyword>
<keyword evidence="1" id="KW-0808">Transferase</keyword>
<dbReference type="EMBL" id="GFTR01001818">
    <property type="protein sequence ID" value="JAW14608.1"/>
    <property type="molecule type" value="Transcribed_RNA"/>
</dbReference>
<protein>
    <submittedName>
        <fullName evidence="1">Putative reverse transcriptase</fullName>
    </submittedName>
</protein>
<keyword evidence="1" id="KW-0695">RNA-directed DNA polymerase</keyword>
<organism evidence="1">
    <name type="scientific">Panstrongylus lignarius</name>
    <dbReference type="NCBI Taxonomy" id="156445"/>
    <lineage>
        <taxon>Eukaryota</taxon>
        <taxon>Metazoa</taxon>
        <taxon>Ecdysozoa</taxon>
        <taxon>Arthropoda</taxon>
        <taxon>Hexapoda</taxon>
        <taxon>Insecta</taxon>
        <taxon>Pterygota</taxon>
        <taxon>Neoptera</taxon>
        <taxon>Paraneoptera</taxon>
        <taxon>Hemiptera</taxon>
        <taxon>Heteroptera</taxon>
        <taxon>Panheteroptera</taxon>
        <taxon>Cimicomorpha</taxon>
        <taxon>Reduviidae</taxon>
        <taxon>Triatominae</taxon>
        <taxon>Panstrongylus</taxon>
    </lineage>
</organism>
<evidence type="ECO:0000313" key="1">
    <source>
        <dbReference type="EMBL" id="JAW14608.1"/>
    </source>
</evidence>
<dbReference type="AlphaFoldDB" id="A0A224XXF2"/>
<dbReference type="GO" id="GO:0003964">
    <property type="term" value="F:RNA-directed DNA polymerase activity"/>
    <property type="evidence" value="ECO:0007669"/>
    <property type="project" value="UniProtKB-KW"/>
</dbReference>
<accession>A0A224XXF2</accession>
<proteinExistence type="predicted"/>
<reference evidence="1" key="1">
    <citation type="journal article" date="2018" name="PLoS Negl. Trop. Dis.">
        <title>An insight into the salivary gland and fat body transcriptome of Panstrongylus lignarius (Hemiptera: Heteroptera), the main vector of Chagas disease in Peru.</title>
        <authorList>
            <person name="Nevoa J.C."/>
            <person name="Mendes M.T."/>
            <person name="da Silva M.V."/>
            <person name="Soares S.C."/>
            <person name="Oliveira C.J.F."/>
            <person name="Ribeiro J.M.C."/>
        </authorList>
    </citation>
    <scope>NUCLEOTIDE SEQUENCE</scope>
</reference>